<sequence length="264" mass="28403">MRELDVGISAAKAAGEYILSVFGQTQDVRFKSDNSAVTDADIRSSKIIEKIISEAFPDHTILCEESSDALTRTVGLEPTWVIDPLDGTSNFIAHIPLFAVVIGYVVDGKTELGIIFDPLHNELFIAQAGKGASLNGASMHVSTKGNFQGAMLFAGRGYRDQDHERHGQIIYALEQQTTYFRRLGSAAIMLASVAAGRADSVILTGNKPWDVVAGALLIAEAGGQVTDYCGNPWNLESPDLVASNGIIHEQLIAITREQEAARCL</sequence>
<dbReference type="Pfam" id="PF00459">
    <property type="entry name" value="Inositol_P"/>
    <property type="match status" value="1"/>
</dbReference>
<dbReference type="GO" id="GO:0006020">
    <property type="term" value="P:inositol metabolic process"/>
    <property type="evidence" value="ECO:0007669"/>
    <property type="project" value="TreeGrafter"/>
</dbReference>
<evidence type="ECO:0000256" key="5">
    <source>
        <dbReference type="ARBA" id="ARBA00022842"/>
    </source>
</evidence>
<gene>
    <name evidence="8" type="ORF">UY76_C0064G0007</name>
</gene>
<dbReference type="GO" id="GO:0008934">
    <property type="term" value="F:inositol monophosphate 1-phosphatase activity"/>
    <property type="evidence" value="ECO:0007669"/>
    <property type="project" value="InterPro"/>
</dbReference>
<protein>
    <recommendedName>
        <fullName evidence="7">Inositol-1-monophosphatase</fullName>
        <ecNumber evidence="7">3.1.3.25</ecNumber>
    </recommendedName>
</protein>
<dbReference type="GO" id="GO:0046872">
    <property type="term" value="F:metal ion binding"/>
    <property type="evidence" value="ECO:0007669"/>
    <property type="project" value="UniProtKB-KW"/>
</dbReference>
<dbReference type="GO" id="GO:0007165">
    <property type="term" value="P:signal transduction"/>
    <property type="evidence" value="ECO:0007669"/>
    <property type="project" value="TreeGrafter"/>
</dbReference>
<evidence type="ECO:0000256" key="1">
    <source>
        <dbReference type="ARBA" id="ARBA00001033"/>
    </source>
</evidence>
<keyword evidence="4 7" id="KW-0378">Hydrolase</keyword>
<name>A0A0G1XJ26_9BACT</name>
<comment type="catalytic activity">
    <reaction evidence="1 7">
        <text>a myo-inositol phosphate + H2O = myo-inositol + phosphate</text>
        <dbReference type="Rhea" id="RHEA:24056"/>
        <dbReference type="ChEBI" id="CHEBI:15377"/>
        <dbReference type="ChEBI" id="CHEBI:17268"/>
        <dbReference type="ChEBI" id="CHEBI:43474"/>
        <dbReference type="ChEBI" id="CHEBI:84139"/>
        <dbReference type="EC" id="3.1.3.25"/>
    </reaction>
</comment>
<dbReference type="PANTHER" id="PTHR20854:SF4">
    <property type="entry name" value="INOSITOL-1-MONOPHOSPHATASE-RELATED"/>
    <property type="match status" value="1"/>
</dbReference>
<dbReference type="Gene3D" id="3.30.540.10">
    <property type="entry name" value="Fructose-1,6-Bisphosphatase, subunit A, domain 1"/>
    <property type="match status" value="1"/>
</dbReference>
<dbReference type="EMBL" id="LCRH01000064">
    <property type="protein sequence ID" value="KKW31208.1"/>
    <property type="molecule type" value="Genomic_DNA"/>
</dbReference>
<feature type="binding site" evidence="6">
    <location>
        <position position="210"/>
    </location>
    <ligand>
        <name>Mg(2+)</name>
        <dbReference type="ChEBI" id="CHEBI:18420"/>
        <label>1</label>
        <note>catalytic</note>
    </ligand>
</feature>
<feature type="binding site" evidence="6">
    <location>
        <position position="86"/>
    </location>
    <ligand>
        <name>Mg(2+)</name>
        <dbReference type="ChEBI" id="CHEBI:18420"/>
        <label>1</label>
        <note>catalytic</note>
    </ligand>
</feature>
<dbReference type="InterPro" id="IPR033942">
    <property type="entry name" value="IMPase"/>
</dbReference>
<keyword evidence="5 6" id="KW-0460">Magnesium</keyword>
<evidence type="ECO:0000256" key="7">
    <source>
        <dbReference type="RuleBase" id="RU364068"/>
    </source>
</evidence>
<organism evidence="8 9">
    <name type="scientific">Candidatus Uhrbacteria bacterium GW2011_GWA2_52_8d</name>
    <dbReference type="NCBI Taxonomy" id="1618979"/>
    <lineage>
        <taxon>Bacteria</taxon>
        <taxon>Candidatus Uhriibacteriota</taxon>
    </lineage>
</organism>
<evidence type="ECO:0000313" key="9">
    <source>
        <dbReference type="Proteomes" id="UP000034054"/>
    </source>
</evidence>
<dbReference type="CDD" id="cd01639">
    <property type="entry name" value="IMPase"/>
    <property type="match status" value="1"/>
</dbReference>
<dbReference type="InterPro" id="IPR000760">
    <property type="entry name" value="Inositol_monophosphatase-like"/>
</dbReference>
<keyword evidence="3 6" id="KW-0479">Metal-binding</keyword>
<dbReference type="SUPFAM" id="SSF56655">
    <property type="entry name" value="Carbohydrate phosphatase"/>
    <property type="match status" value="1"/>
</dbReference>
<evidence type="ECO:0000256" key="3">
    <source>
        <dbReference type="ARBA" id="ARBA00022723"/>
    </source>
</evidence>
<feature type="binding site" evidence="6">
    <location>
        <position position="85"/>
    </location>
    <ligand>
        <name>Mg(2+)</name>
        <dbReference type="ChEBI" id="CHEBI:18420"/>
        <label>1</label>
        <note>catalytic</note>
    </ligand>
</feature>
<dbReference type="PATRIC" id="fig|1618979.3.peg.794"/>
<dbReference type="Proteomes" id="UP000034054">
    <property type="component" value="Unassembled WGS sequence"/>
</dbReference>
<evidence type="ECO:0000256" key="4">
    <source>
        <dbReference type="ARBA" id="ARBA00022801"/>
    </source>
</evidence>
<comment type="cofactor">
    <cofactor evidence="2 6 7">
        <name>Mg(2+)</name>
        <dbReference type="ChEBI" id="CHEBI:18420"/>
    </cofactor>
</comment>
<evidence type="ECO:0000313" key="8">
    <source>
        <dbReference type="EMBL" id="KKW31208.1"/>
    </source>
</evidence>
<evidence type="ECO:0000256" key="2">
    <source>
        <dbReference type="ARBA" id="ARBA00001946"/>
    </source>
</evidence>
<reference evidence="8 9" key="1">
    <citation type="journal article" date="2015" name="Nature">
        <title>rRNA introns, odd ribosomes, and small enigmatic genomes across a large radiation of phyla.</title>
        <authorList>
            <person name="Brown C.T."/>
            <person name="Hug L.A."/>
            <person name="Thomas B.C."/>
            <person name="Sharon I."/>
            <person name="Castelle C.J."/>
            <person name="Singh A."/>
            <person name="Wilkins M.J."/>
            <person name="Williams K.H."/>
            <person name="Banfield J.F."/>
        </authorList>
    </citation>
    <scope>NUCLEOTIDE SEQUENCE [LARGE SCALE GENOMIC DNA]</scope>
</reference>
<feature type="binding site" evidence="6">
    <location>
        <position position="64"/>
    </location>
    <ligand>
        <name>Mg(2+)</name>
        <dbReference type="ChEBI" id="CHEBI:18420"/>
        <label>1</label>
        <note>catalytic</note>
    </ligand>
</feature>
<dbReference type="AlphaFoldDB" id="A0A0G1XJ26"/>
<comment type="similarity">
    <text evidence="7">Belongs to the inositol monophosphatase superfamily.</text>
</comment>
<dbReference type="EC" id="3.1.3.25" evidence="7"/>
<dbReference type="PANTHER" id="PTHR20854">
    <property type="entry name" value="INOSITOL MONOPHOSPHATASE"/>
    <property type="match status" value="1"/>
</dbReference>
<proteinExistence type="inferred from homology"/>
<accession>A0A0G1XJ26</accession>
<evidence type="ECO:0000256" key="6">
    <source>
        <dbReference type="PIRSR" id="PIRSR600760-2"/>
    </source>
</evidence>
<feature type="binding site" evidence="6">
    <location>
        <position position="83"/>
    </location>
    <ligand>
        <name>Mg(2+)</name>
        <dbReference type="ChEBI" id="CHEBI:18420"/>
        <label>1</label>
        <note>catalytic</note>
    </ligand>
</feature>
<dbReference type="PRINTS" id="PR00377">
    <property type="entry name" value="IMPHPHTASES"/>
</dbReference>
<comment type="caution">
    <text evidence="8">The sequence shown here is derived from an EMBL/GenBank/DDBJ whole genome shotgun (WGS) entry which is preliminary data.</text>
</comment>
<dbReference type="FunFam" id="3.30.540.10:FF:000003">
    <property type="entry name" value="Inositol-1-monophosphatase"/>
    <property type="match status" value="1"/>
</dbReference>
<dbReference type="Gene3D" id="3.40.190.80">
    <property type="match status" value="1"/>
</dbReference>